<evidence type="ECO:0000259" key="3">
    <source>
        <dbReference type="Pfam" id="PF03544"/>
    </source>
</evidence>
<dbReference type="RefSeq" id="WP_369753094.1">
    <property type="nucleotide sequence ID" value="NZ_CP165625.1"/>
</dbReference>
<evidence type="ECO:0000313" key="4">
    <source>
        <dbReference type="EMBL" id="XDU95559.1"/>
    </source>
</evidence>
<dbReference type="AlphaFoldDB" id="A0AB39W2E7"/>
<dbReference type="GO" id="GO:0055085">
    <property type="term" value="P:transmembrane transport"/>
    <property type="evidence" value="ECO:0007669"/>
    <property type="project" value="InterPro"/>
</dbReference>
<dbReference type="SUPFAM" id="SSF74653">
    <property type="entry name" value="TolA/TonB C-terminal domain"/>
    <property type="match status" value="1"/>
</dbReference>
<dbReference type="EMBL" id="CP165625">
    <property type="protein sequence ID" value="XDU95559.1"/>
    <property type="molecule type" value="Genomic_DNA"/>
</dbReference>
<evidence type="ECO:0000256" key="2">
    <source>
        <dbReference type="SAM" id="Phobius"/>
    </source>
</evidence>
<accession>A0AB39W2E7</accession>
<feature type="transmembrane region" description="Helical" evidence="2">
    <location>
        <begin position="12"/>
        <end position="32"/>
    </location>
</feature>
<sequence>MKYLETEEEKKSFVITSVLFVLMFILFFYLGLTSLDPPPENGIAINFGTSEFGSGDIQPTEAIQSAPQPTAAKQAASSEDEILAQDIEEAVVIKQVKKAQPTKQVATEEVKPKPKENPKPSKSTSDALSSLINGPKSDGKSKGGEGNDNVAGDKGSLNGDPYANSYYGSGTGTGNGSGWGLNGRSISSRGKEVQKCNEFGTVVVQITVNRNGNVVAAKYTKGTTNTNPCLVEPALATARKYKWQPDSNAPETQIGFITVNFKLGE</sequence>
<proteinExistence type="predicted"/>
<reference evidence="4" key="1">
    <citation type="submission" date="2024-07" db="EMBL/GenBank/DDBJ databases">
        <authorList>
            <person name="Biller S.J."/>
        </authorList>
    </citation>
    <scope>NUCLEOTIDE SEQUENCE</scope>
    <source>
        <strain evidence="4">WC2409</strain>
    </source>
</reference>
<gene>
    <name evidence="4" type="ORF">AB3G34_00225</name>
</gene>
<keyword evidence="2" id="KW-1133">Transmembrane helix</keyword>
<dbReference type="Pfam" id="PF03544">
    <property type="entry name" value="TonB_C"/>
    <property type="match status" value="1"/>
</dbReference>
<dbReference type="Gene3D" id="3.30.1150.10">
    <property type="match status" value="1"/>
</dbReference>
<feature type="region of interest" description="Disordered" evidence="1">
    <location>
        <begin position="101"/>
        <end position="158"/>
    </location>
</feature>
<keyword evidence="2" id="KW-0472">Membrane</keyword>
<dbReference type="InterPro" id="IPR037682">
    <property type="entry name" value="TonB_C"/>
</dbReference>
<evidence type="ECO:0000256" key="1">
    <source>
        <dbReference type="SAM" id="MobiDB-lite"/>
    </source>
</evidence>
<name>A0AB39W2E7_9FLAO</name>
<keyword evidence="2" id="KW-0812">Transmembrane</keyword>
<feature type="domain" description="TonB C-terminal" evidence="3">
    <location>
        <begin position="194"/>
        <end position="263"/>
    </location>
</feature>
<protein>
    <submittedName>
        <fullName evidence="4">Energy transducer TonB</fullName>
    </submittedName>
</protein>
<organism evidence="4">
    <name type="scientific">Flavobacterium sp. WC2409</name>
    <dbReference type="NCBI Taxonomy" id="3234139"/>
    <lineage>
        <taxon>Bacteria</taxon>
        <taxon>Pseudomonadati</taxon>
        <taxon>Bacteroidota</taxon>
        <taxon>Flavobacteriia</taxon>
        <taxon>Flavobacteriales</taxon>
        <taxon>Flavobacteriaceae</taxon>
        <taxon>Flavobacterium</taxon>
    </lineage>
</organism>
<feature type="compositionally biased region" description="Basic and acidic residues" evidence="1">
    <location>
        <begin position="106"/>
        <end position="119"/>
    </location>
</feature>